<gene>
    <name evidence="1" type="ORF">C8D82_1474</name>
</gene>
<name>A0A2U1AEE1_9BACT</name>
<accession>A0A2U1AEE1</accession>
<comment type="caution">
    <text evidence="1">The sequence shown here is derived from an EMBL/GenBank/DDBJ whole genome shotgun (WGS) entry which is preliminary data.</text>
</comment>
<evidence type="ECO:0000313" key="2">
    <source>
        <dbReference type="Proteomes" id="UP000245959"/>
    </source>
</evidence>
<proteinExistence type="predicted"/>
<dbReference type="RefSeq" id="WP_133245293.1">
    <property type="nucleotide sequence ID" value="NZ_CABMMC010000004.1"/>
</dbReference>
<sequence length="102" mass="11764">MTDSDALMLIRGKIQCDIKSRTSVDGHGIIVGFGFPGKNLESYIEFDYPHNHLYFEILDMTDYKDGELIPLDSFRRKFIISEPFSNTNDDVFKKINKVLKSI</sequence>
<organism evidence="1 2">
    <name type="scientific">Victivallis vadensis</name>
    <dbReference type="NCBI Taxonomy" id="172901"/>
    <lineage>
        <taxon>Bacteria</taxon>
        <taxon>Pseudomonadati</taxon>
        <taxon>Lentisphaerota</taxon>
        <taxon>Lentisphaeria</taxon>
        <taxon>Victivallales</taxon>
        <taxon>Victivallaceae</taxon>
        <taxon>Victivallis</taxon>
    </lineage>
</organism>
<protein>
    <submittedName>
        <fullName evidence="1">Uncharacterized protein</fullName>
    </submittedName>
</protein>
<evidence type="ECO:0000313" key="1">
    <source>
        <dbReference type="EMBL" id="PVY34761.1"/>
    </source>
</evidence>
<dbReference type="EMBL" id="QEKH01000047">
    <property type="protein sequence ID" value="PVY34761.1"/>
    <property type="molecule type" value="Genomic_DNA"/>
</dbReference>
<dbReference type="GeneID" id="78297487"/>
<keyword evidence="2" id="KW-1185">Reference proteome</keyword>
<dbReference type="AlphaFoldDB" id="A0A2U1AEE1"/>
<reference evidence="1 2" key="1">
    <citation type="submission" date="2018-04" db="EMBL/GenBank/DDBJ databases">
        <title>Genomic Encyclopedia of Type Strains, Phase IV (KMG-IV): sequencing the most valuable type-strain genomes for metagenomic binning, comparative biology and taxonomic classification.</title>
        <authorList>
            <person name="Goeker M."/>
        </authorList>
    </citation>
    <scope>NUCLEOTIDE SEQUENCE [LARGE SCALE GENOMIC DNA]</scope>
    <source>
        <strain evidence="1 2">DSM 14823</strain>
    </source>
</reference>
<dbReference type="Proteomes" id="UP000245959">
    <property type="component" value="Unassembled WGS sequence"/>
</dbReference>